<keyword evidence="2" id="KW-1185">Reference proteome</keyword>
<evidence type="ECO:0008006" key="3">
    <source>
        <dbReference type="Google" id="ProtNLM"/>
    </source>
</evidence>
<evidence type="ECO:0000313" key="1">
    <source>
        <dbReference type="EMBL" id="TWU32061.1"/>
    </source>
</evidence>
<dbReference type="AlphaFoldDB" id="A0A5C6D8F7"/>
<organism evidence="1 2">
    <name type="scientific">Novipirellula aureliae</name>
    <dbReference type="NCBI Taxonomy" id="2527966"/>
    <lineage>
        <taxon>Bacteria</taxon>
        <taxon>Pseudomonadati</taxon>
        <taxon>Planctomycetota</taxon>
        <taxon>Planctomycetia</taxon>
        <taxon>Pirellulales</taxon>
        <taxon>Pirellulaceae</taxon>
        <taxon>Novipirellula</taxon>
    </lineage>
</organism>
<gene>
    <name evidence="1" type="ORF">Q31b_58560</name>
</gene>
<dbReference type="SUPFAM" id="SSF143880">
    <property type="entry name" value="NE0471 N-terminal domain-like"/>
    <property type="match status" value="1"/>
</dbReference>
<evidence type="ECO:0000313" key="2">
    <source>
        <dbReference type="Proteomes" id="UP000315471"/>
    </source>
</evidence>
<sequence>MLHVTFASHLGGHRLHLCFNDGTAGDIDLATNLDGPIFEPLRNVEYFANFDLSGPTLEWPNGADFAPEYLRDLVLDSASVTHADG</sequence>
<dbReference type="EMBL" id="SJPY01000024">
    <property type="protein sequence ID" value="TWU32061.1"/>
    <property type="molecule type" value="Genomic_DNA"/>
</dbReference>
<dbReference type="OrthoDB" id="162796at2"/>
<dbReference type="Pfam" id="PF10387">
    <property type="entry name" value="DUF2442"/>
    <property type="match status" value="1"/>
</dbReference>
<dbReference type="RefSeq" id="WP_146602892.1">
    <property type="nucleotide sequence ID" value="NZ_SJPY01000024.1"/>
</dbReference>
<reference evidence="1 2" key="1">
    <citation type="submission" date="2019-02" db="EMBL/GenBank/DDBJ databases">
        <title>Deep-cultivation of Planctomycetes and their phenomic and genomic characterization uncovers novel biology.</title>
        <authorList>
            <person name="Wiegand S."/>
            <person name="Jogler M."/>
            <person name="Boedeker C."/>
            <person name="Pinto D."/>
            <person name="Vollmers J."/>
            <person name="Rivas-Marin E."/>
            <person name="Kohn T."/>
            <person name="Peeters S.H."/>
            <person name="Heuer A."/>
            <person name="Rast P."/>
            <person name="Oberbeckmann S."/>
            <person name="Bunk B."/>
            <person name="Jeske O."/>
            <person name="Meyerdierks A."/>
            <person name="Storesund J.E."/>
            <person name="Kallscheuer N."/>
            <person name="Luecker S."/>
            <person name="Lage O.M."/>
            <person name="Pohl T."/>
            <person name="Merkel B.J."/>
            <person name="Hornburger P."/>
            <person name="Mueller R.-W."/>
            <person name="Bruemmer F."/>
            <person name="Labrenz M."/>
            <person name="Spormann A.M."/>
            <person name="Op Den Camp H."/>
            <person name="Overmann J."/>
            <person name="Amann R."/>
            <person name="Jetten M.S.M."/>
            <person name="Mascher T."/>
            <person name="Medema M.H."/>
            <person name="Devos D.P."/>
            <person name="Kaster A.-K."/>
            <person name="Ovreas L."/>
            <person name="Rohde M."/>
            <person name="Galperin M.Y."/>
            <person name="Jogler C."/>
        </authorList>
    </citation>
    <scope>NUCLEOTIDE SEQUENCE [LARGE SCALE GENOMIC DNA]</scope>
    <source>
        <strain evidence="1 2">Q31b</strain>
    </source>
</reference>
<proteinExistence type="predicted"/>
<dbReference type="InterPro" id="IPR018841">
    <property type="entry name" value="DUF2442"/>
</dbReference>
<protein>
    <recommendedName>
        <fullName evidence="3">DUF2442 domain-containing protein</fullName>
    </recommendedName>
</protein>
<dbReference type="Gene3D" id="3.30.2020.10">
    <property type="entry name" value="NE0471-like N-terminal domain"/>
    <property type="match status" value="1"/>
</dbReference>
<dbReference type="Proteomes" id="UP000315471">
    <property type="component" value="Unassembled WGS sequence"/>
</dbReference>
<accession>A0A5C6D8F7</accession>
<name>A0A5C6D8F7_9BACT</name>
<comment type="caution">
    <text evidence="1">The sequence shown here is derived from an EMBL/GenBank/DDBJ whole genome shotgun (WGS) entry which is preliminary data.</text>
</comment>
<dbReference type="InterPro" id="IPR036782">
    <property type="entry name" value="NE0471-like_N"/>
</dbReference>